<dbReference type="AlphaFoldDB" id="A0A6B3NC60"/>
<proteinExistence type="predicted"/>
<comment type="caution">
    <text evidence="1">The sequence shown here is derived from an EMBL/GenBank/DDBJ whole genome shotgun (WGS) entry which is preliminary data.</text>
</comment>
<protein>
    <recommendedName>
        <fullName evidence="2">Tetratricopeptide repeat protein</fullName>
    </recommendedName>
</protein>
<reference evidence="1" key="1">
    <citation type="submission" date="2019-11" db="EMBL/GenBank/DDBJ databases">
        <title>Genomic insights into an expanded diversity of filamentous marine cyanobacteria reveals the extraordinary biosynthetic potential of Moorea and Okeania.</title>
        <authorList>
            <person name="Ferreira Leao T."/>
            <person name="Wang M."/>
            <person name="Moss N."/>
            <person name="Da Silva R."/>
            <person name="Sanders J."/>
            <person name="Nurk S."/>
            <person name="Gurevich A."/>
            <person name="Humphrey G."/>
            <person name="Reher R."/>
            <person name="Zhu Q."/>
            <person name="Belda-Ferre P."/>
            <person name="Glukhov E."/>
            <person name="Rex R."/>
            <person name="Dorrestein P.C."/>
            <person name="Knight R."/>
            <person name="Pevzner P."/>
            <person name="Gerwick W.H."/>
            <person name="Gerwick L."/>
        </authorList>
    </citation>
    <scope>NUCLEOTIDE SEQUENCE</scope>
    <source>
        <strain evidence="1">SIO1C4</strain>
    </source>
</reference>
<evidence type="ECO:0008006" key="2">
    <source>
        <dbReference type="Google" id="ProtNLM"/>
    </source>
</evidence>
<sequence>MTQKHGFYNQYSVKKTDKKLKKNNNCSHDSILEIEEEKIKFKRALSTSISKSLNSERETLKNTLQEKYNCLLAWNAHYDYDLWNMVEKHFNFLWLELEPEMYLGVEYCLYEEVRNLFLELRNFFQWTGRIKERIYFAAWLKREAERRQDTGIIYLGISSLVWSYTSSGCYQDLEKAYKLWDKLAFDVFPIDSPIRCDKLCKNIKDSFWSCLYAELLIEVHESGVRLAVRKSEFDKAFVRIEKGKNTIDELFKQELITRRLKERFTLAFNYHKGIVFHLMQEYREAEKLFRSISERAEYIGWNRVIKGAKSWLATLAMVNQDYSKCKNILEDISSKNSRPLFDKRDGFCYLIKSQVLSKEGRKEQAEESQKNAIRIFKKCSKNNWECTLNSFILLSSEK</sequence>
<organism evidence="1">
    <name type="scientific">Symploca sp. SIO1C4</name>
    <dbReference type="NCBI Taxonomy" id="2607765"/>
    <lineage>
        <taxon>Bacteria</taxon>
        <taxon>Bacillati</taxon>
        <taxon>Cyanobacteriota</taxon>
        <taxon>Cyanophyceae</taxon>
        <taxon>Coleofasciculales</taxon>
        <taxon>Coleofasciculaceae</taxon>
        <taxon>Symploca</taxon>
    </lineage>
</organism>
<dbReference type="EMBL" id="JAAHFQ010000180">
    <property type="protein sequence ID" value="NER28182.1"/>
    <property type="molecule type" value="Genomic_DNA"/>
</dbReference>
<name>A0A6B3NC60_9CYAN</name>
<evidence type="ECO:0000313" key="1">
    <source>
        <dbReference type="EMBL" id="NER28182.1"/>
    </source>
</evidence>
<dbReference type="InterPro" id="IPR011990">
    <property type="entry name" value="TPR-like_helical_dom_sf"/>
</dbReference>
<dbReference type="SUPFAM" id="SSF48452">
    <property type="entry name" value="TPR-like"/>
    <property type="match status" value="1"/>
</dbReference>
<accession>A0A6B3NC60</accession>
<dbReference type="Gene3D" id="1.25.40.10">
    <property type="entry name" value="Tetratricopeptide repeat domain"/>
    <property type="match status" value="1"/>
</dbReference>
<gene>
    <name evidence="1" type="ORF">F6J89_11250</name>
</gene>